<name>A0AAU9JD69_9CILI</name>
<gene>
    <name evidence="4" type="ORF">BSTOLATCC_MIC22071</name>
</gene>
<dbReference type="InterPro" id="IPR036291">
    <property type="entry name" value="NAD(P)-bd_dom_sf"/>
</dbReference>
<keyword evidence="1" id="KW-0521">NADP</keyword>
<dbReference type="SMART" id="SM00829">
    <property type="entry name" value="PKS_ER"/>
    <property type="match status" value="1"/>
</dbReference>
<dbReference type="SUPFAM" id="SSF50129">
    <property type="entry name" value="GroES-like"/>
    <property type="match status" value="1"/>
</dbReference>
<evidence type="ECO:0000259" key="3">
    <source>
        <dbReference type="SMART" id="SM00829"/>
    </source>
</evidence>
<sequence length="334" mass="36636">MSEEVIHAITIGQISDFNSLQLKEIPLPHVPTGYVLIQTEFAIVNVADELAVSNITKRPAHSTLGLEGSGVVVRSGGGQLADSFLNRRVAFLSRGPQATGSFSDLVITDAKYVLPLPDQISFEQGASLLNNPFTAAYLVKKIKDGNHRAVIQNAAASTVARCLFQYCTYLGIPVINLVKDNEEENLLRSLNAEYIINVSQQGWIDRAKELARSIKATIAFDSVGGDFTGELLEILDEPGILYVFGALSLQPCRIKPSALLGQKKTVLGLDIEKWLAKTTTLKKTKLLQKVQGLIGNVINVDYTDTVGLDRVKDALCQYREKKTANKFLIRTRNH</sequence>
<keyword evidence="5" id="KW-1185">Reference proteome</keyword>
<proteinExistence type="predicted"/>
<dbReference type="Gene3D" id="3.40.50.720">
    <property type="entry name" value="NAD(P)-binding Rossmann-like Domain"/>
    <property type="match status" value="1"/>
</dbReference>
<comment type="caution">
    <text evidence="4">The sequence shown here is derived from an EMBL/GenBank/DDBJ whole genome shotgun (WGS) entry which is preliminary data.</text>
</comment>
<protein>
    <recommendedName>
        <fullName evidence="3">Enoyl reductase (ER) domain-containing protein</fullName>
    </recommendedName>
</protein>
<dbReference type="EMBL" id="CAJZBQ010000021">
    <property type="protein sequence ID" value="CAG9318701.1"/>
    <property type="molecule type" value="Genomic_DNA"/>
</dbReference>
<dbReference type="SUPFAM" id="SSF51735">
    <property type="entry name" value="NAD(P)-binding Rossmann-fold domains"/>
    <property type="match status" value="1"/>
</dbReference>
<dbReference type="AlphaFoldDB" id="A0AAU9JD69"/>
<dbReference type="GO" id="GO:0070402">
    <property type="term" value="F:NADPH binding"/>
    <property type="evidence" value="ECO:0007669"/>
    <property type="project" value="TreeGrafter"/>
</dbReference>
<organism evidence="4 5">
    <name type="scientific">Blepharisma stoltei</name>
    <dbReference type="NCBI Taxonomy" id="1481888"/>
    <lineage>
        <taxon>Eukaryota</taxon>
        <taxon>Sar</taxon>
        <taxon>Alveolata</taxon>
        <taxon>Ciliophora</taxon>
        <taxon>Postciliodesmatophora</taxon>
        <taxon>Heterotrichea</taxon>
        <taxon>Heterotrichida</taxon>
        <taxon>Blepharismidae</taxon>
        <taxon>Blepharisma</taxon>
    </lineage>
</organism>
<dbReference type="Gene3D" id="3.90.180.10">
    <property type="entry name" value="Medium-chain alcohol dehydrogenases, catalytic domain"/>
    <property type="match status" value="1"/>
</dbReference>
<evidence type="ECO:0000313" key="5">
    <source>
        <dbReference type="Proteomes" id="UP001162131"/>
    </source>
</evidence>
<reference evidence="4" key="1">
    <citation type="submission" date="2021-09" db="EMBL/GenBank/DDBJ databases">
        <authorList>
            <consortium name="AG Swart"/>
            <person name="Singh M."/>
            <person name="Singh A."/>
            <person name="Seah K."/>
            <person name="Emmerich C."/>
        </authorList>
    </citation>
    <scope>NUCLEOTIDE SEQUENCE</scope>
    <source>
        <strain evidence="4">ATCC30299</strain>
    </source>
</reference>
<accession>A0AAU9JD69</accession>
<dbReference type="GO" id="GO:0016651">
    <property type="term" value="F:oxidoreductase activity, acting on NAD(P)H"/>
    <property type="evidence" value="ECO:0007669"/>
    <property type="project" value="TreeGrafter"/>
</dbReference>
<dbReference type="InterPro" id="IPR020843">
    <property type="entry name" value="ER"/>
</dbReference>
<dbReference type="PANTHER" id="PTHR48106:SF18">
    <property type="entry name" value="QUINONE OXIDOREDUCTASE PIG3"/>
    <property type="match status" value="1"/>
</dbReference>
<evidence type="ECO:0000256" key="2">
    <source>
        <dbReference type="ARBA" id="ARBA00023002"/>
    </source>
</evidence>
<evidence type="ECO:0000313" key="4">
    <source>
        <dbReference type="EMBL" id="CAG9318701.1"/>
    </source>
</evidence>
<dbReference type="InterPro" id="IPR013149">
    <property type="entry name" value="ADH-like_C"/>
</dbReference>
<evidence type="ECO:0000256" key="1">
    <source>
        <dbReference type="ARBA" id="ARBA00022857"/>
    </source>
</evidence>
<dbReference type="InterPro" id="IPR011032">
    <property type="entry name" value="GroES-like_sf"/>
</dbReference>
<keyword evidence="2" id="KW-0560">Oxidoreductase</keyword>
<dbReference type="Proteomes" id="UP001162131">
    <property type="component" value="Unassembled WGS sequence"/>
</dbReference>
<dbReference type="Pfam" id="PF00107">
    <property type="entry name" value="ADH_zinc_N"/>
    <property type="match status" value="1"/>
</dbReference>
<feature type="domain" description="Enoyl reductase (ER)" evidence="3">
    <location>
        <begin position="15"/>
        <end position="329"/>
    </location>
</feature>
<dbReference type="PANTHER" id="PTHR48106">
    <property type="entry name" value="QUINONE OXIDOREDUCTASE PIG3-RELATED"/>
    <property type="match status" value="1"/>
</dbReference>